<name>A0A937A229_9FLAO</name>
<dbReference type="Gene3D" id="2.60.40.2340">
    <property type="match status" value="1"/>
</dbReference>
<dbReference type="InterPro" id="IPR032186">
    <property type="entry name" value="DUF5018"/>
</dbReference>
<gene>
    <name evidence="2" type="ORF">JJQ60_18120</name>
</gene>
<evidence type="ECO:0000259" key="1">
    <source>
        <dbReference type="Pfam" id="PF16410"/>
    </source>
</evidence>
<sequence length="277" mass="29985">MKNYLKLVVVFALALASCSKDDDAVMIIDNGGEIILSDEKQITAFKFLASENASLDIDVIAIVNNETKTIAATVPAESIIDNLKPNIEISEKAIVTPNNETAQDFSNTVTYTVTAEDGTTQKYEVIVTEDITNEFIGGGTAFPLDQAKAFKDTRGTNTGFVIWLFSSDVNVVGPFTIEGKGDGIFINFINDQGVIEGEYDVDFDSLSGDEDFPPILPFVDTDFDNPSEGIGPTKALGKISITKKGDQYIIKADVTYTFSNGLTEELKVTYKGILPVS</sequence>
<keyword evidence="3" id="KW-1185">Reference proteome</keyword>
<comment type="caution">
    <text evidence="2">The sequence shown here is derived from an EMBL/GenBank/DDBJ whole genome shotgun (WGS) entry which is preliminary data.</text>
</comment>
<dbReference type="EMBL" id="JAERQJ010000008">
    <property type="protein sequence ID" value="MBL0685456.1"/>
    <property type="molecule type" value="Genomic_DNA"/>
</dbReference>
<dbReference type="RefSeq" id="WP_201923570.1">
    <property type="nucleotide sequence ID" value="NZ_BAABAX010000002.1"/>
</dbReference>
<accession>A0A937A229</accession>
<evidence type="ECO:0000313" key="2">
    <source>
        <dbReference type="EMBL" id="MBL0685456.1"/>
    </source>
</evidence>
<organism evidence="2 3">
    <name type="scientific">Aquimarina mytili</name>
    <dbReference type="NCBI Taxonomy" id="874423"/>
    <lineage>
        <taxon>Bacteria</taxon>
        <taxon>Pseudomonadati</taxon>
        <taxon>Bacteroidota</taxon>
        <taxon>Flavobacteriia</taxon>
        <taxon>Flavobacteriales</taxon>
        <taxon>Flavobacteriaceae</taxon>
        <taxon>Aquimarina</taxon>
    </lineage>
</organism>
<dbReference type="Pfam" id="PF16410">
    <property type="entry name" value="DUF5018"/>
    <property type="match status" value="1"/>
</dbReference>
<reference evidence="2" key="1">
    <citation type="submission" date="2021-01" db="EMBL/GenBank/DDBJ databases">
        <authorList>
            <person name="Zhong Y.L."/>
        </authorList>
    </citation>
    <scope>NUCLEOTIDE SEQUENCE</scope>
    <source>
        <strain evidence="2">KCTC 23302</strain>
    </source>
</reference>
<proteinExistence type="predicted"/>
<protein>
    <submittedName>
        <fullName evidence="2">DUF5018 domain-containing protein</fullName>
    </submittedName>
</protein>
<feature type="domain" description="DUF5018" evidence="1">
    <location>
        <begin position="32"/>
        <end position="125"/>
    </location>
</feature>
<evidence type="ECO:0000313" key="3">
    <source>
        <dbReference type="Proteomes" id="UP000651057"/>
    </source>
</evidence>
<dbReference type="PROSITE" id="PS51257">
    <property type="entry name" value="PROKAR_LIPOPROTEIN"/>
    <property type="match status" value="1"/>
</dbReference>
<dbReference type="AlphaFoldDB" id="A0A937A229"/>
<dbReference type="Proteomes" id="UP000651057">
    <property type="component" value="Unassembled WGS sequence"/>
</dbReference>